<evidence type="ECO:0000256" key="7">
    <source>
        <dbReference type="ARBA" id="ARBA00022837"/>
    </source>
</evidence>
<sequence length="399" mass="42923">MTDTWVEGAAGSLFDVDNLPWGVFSRGGEDPRVGVRIGDLVLDVAPVAAAEMLDVHHVFEERSLNPLMAEGRQVRASLRTWLTGLLTDETERDLVEPHLVPLADVTLHLPVEVADYVDFYASLDHASNVGRIFRPDAEALLPNWRHLPVGYHGRAGTVVASGTGVVRPQGQRKAPSDQQPTYGPSTRLDIEAELGFVVGSPSVQGDRVSVASFADHVFGLVGLNDWSARDIQAWEYVPLGPFLGKSFATSVSHWVTPLEALDAAWVDLPGQDPTPLPYLAEGGPRGLDIDIEVELNGTVVSRPPYRSMYWSPAQMLAHLTVNGASLRTGDLFASGTVSGPERDQRGSFLELSWGGSEPFDGGRTFLEDGDTVTLRYTAPGTAGGRIALGEVTGTVVPAR</sequence>
<dbReference type="SUPFAM" id="SSF63433">
    <property type="entry name" value="Fumarylacetoacetate hydrolase, FAH, N-terminal domain"/>
    <property type="match status" value="1"/>
</dbReference>
<dbReference type="FunFam" id="3.90.850.10:FF:000011">
    <property type="entry name" value="Fumarylacetoacetase"/>
    <property type="match status" value="1"/>
</dbReference>
<feature type="domain" description="Fumarylacetoacetase N-terminal" evidence="16">
    <location>
        <begin position="18"/>
        <end position="110"/>
    </location>
</feature>
<dbReference type="GO" id="GO:0006572">
    <property type="term" value="P:L-tyrosine catabolic process"/>
    <property type="evidence" value="ECO:0007669"/>
    <property type="project" value="UniProtKB-KW"/>
</dbReference>
<dbReference type="GO" id="GO:1902000">
    <property type="term" value="P:homogentisate catabolic process"/>
    <property type="evidence" value="ECO:0007669"/>
    <property type="project" value="TreeGrafter"/>
</dbReference>
<dbReference type="Pfam" id="PF09298">
    <property type="entry name" value="FAA_hydrolase_N"/>
    <property type="match status" value="1"/>
</dbReference>
<feature type="region of interest" description="Disordered" evidence="14">
    <location>
        <begin position="164"/>
        <end position="183"/>
    </location>
</feature>
<dbReference type="InterPro" id="IPR015377">
    <property type="entry name" value="Fumarylacetoacetase_N"/>
</dbReference>
<feature type="binding site" evidence="12">
    <location>
        <position position="120"/>
    </location>
    <ligand>
        <name>substrate</name>
    </ligand>
</feature>
<evidence type="ECO:0000256" key="9">
    <source>
        <dbReference type="ARBA" id="ARBA00022878"/>
    </source>
</evidence>
<keyword evidence="9" id="KW-0828">Tyrosine catabolism</keyword>
<reference evidence="17 18" key="1">
    <citation type="submission" date="2019-03" db="EMBL/GenBank/DDBJ databases">
        <title>Three New Species of Nocardioides, Nocardioides euryhalodurans sp. nov., Nocardioides seonyuensis sp. nov. and Nocardioides eburneoflavus sp. nov., Iolated from Soil.</title>
        <authorList>
            <person name="Roh S.G."/>
            <person name="Lee C."/>
            <person name="Kim M.-K."/>
            <person name="Kim S.B."/>
        </authorList>
    </citation>
    <scope>NUCLEOTIDE SEQUENCE [LARGE SCALE GENOMIC DNA]</scope>
    <source>
        <strain evidence="17 18">MMS17-SY117</strain>
    </source>
</reference>
<evidence type="ECO:0000256" key="11">
    <source>
        <dbReference type="PIRSR" id="PIRSR605959-1"/>
    </source>
</evidence>
<evidence type="ECO:0000256" key="13">
    <source>
        <dbReference type="PIRSR" id="PIRSR605959-3"/>
    </source>
</evidence>
<keyword evidence="10" id="KW-0585">Phenylalanine catabolism</keyword>
<evidence type="ECO:0000313" key="17">
    <source>
        <dbReference type="EMBL" id="QBR92467.1"/>
    </source>
</evidence>
<dbReference type="InterPro" id="IPR011234">
    <property type="entry name" value="Fumarylacetoacetase-like_C"/>
</dbReference>
<dbReference type="AlphaFoldDB" id="A0A4P7GL06"/>
<protein>
    <recommendedName>
        <fullName evidence="4">fumarylacetoacetase</fullName>
        <ecNumber evidence="4">3.7.1.2</ecNumber>
    </recommendedName>
</protein>
<dbReference type="Pfam" id="PF01557">
    <property type="entry name" value="FAA_hydrolase"/>
    <property type="match status" value="1"/>
</dbReference>
<evidence type="ECO:0000256" key="6">
    <source>
        <dbReference type="ARBA" id="ARBA00022801"/>
    </source>
</evidence>
<evidence type="ECO:0000256" key="8">
    <source>
        <dbReference type="ARBA" id="ARBA00022842"/>
    </source>
</evidence>
<feature type="binding site" evidence="12">
    <location>
        <position position="336"/>
    </location>
    <ligand>
        <name>substrate</name>
    </ligand>
</feature>
<dbReference type="KEGG" id="noy:EXE57_09365"/>
<keyword evidence="5 13" id="KW-0479">Metal-binding</keyword>
<feature type="binding site" evidence="12">
    <location>
        <position position="232"/>
    </location>
    <ligand>
        <name>substrate</name>
    </ligand>
</feature>
<feature type="binding site" evidence="13">
    <location>
        <position position="225"/>
    </location>
    <ligand>
        <name>Ca(2+)</name>
        <dbReference type="ChEBI" id="CHEBI:29108"/>
    </ligand>
</feature>
<evidence type="ECO:0000256" key="5">
    <source>
        <dbReference type="ARBA" id="ARBA00022723"/>
    </source>
</evidence>
<feature type="domain" description="Fumarylacetoacetase-like C-terminal" evidence="15">
    <location>
        <begin position="117"/>
        <end position="383"/>
    </location>
</feature>
<feature type="binding site" evidence="13">
    <location>
        <position position="225"/>
    </location>
    <ligand>
        <name>Mg(2+)</name>
        <dbReference type="ChEBI" id="CHEBI:18420"/>
    </ligand>
</feature>
<evidence type="ECO:0000313" key="18">
    <source>
        <dbReference type="Proteomes" id="UP000294894"/>
    </source>
</evidence>
<evidence type="ECO:0000256" key="12">
    <source>
        <dbReference type="PIRSR" id="PIRSR605959-2"/>
    </source>
</evidence>
<dbReference type="InterPro" id="IPR036663">
    <property type="entry name" value="Fumarylacetoacetase_C_sf"/>
</dbReference>
<evidence type="ECO:0000256" key="4">
    <source>
        <dbReference type="ARBA" id="ARBA00012094"/>
    </source>
</evidence>
<dbReference type="PANTHER" id="PTHR43069">
    <property type="entry name" value="FUMARYLACETOACETASE"/>
    <property type="match status" value="1"/>
</dbReference>
<dbReference type="UniPathway" id="UPA00139">
    <property type="reaction ID" value="UER00341"/>
</dbReference>
<dbReference type="SUPFAM" id="SSF56529">
    <property type="entry name" value="FAH"/>
    <property type="match status" value="1"/>
</dbReference>
<feature type="binding site" evidence="12">
    <location>
        <position position="236"/>
    </location>
    <ligand>
        <name>substrate</name>
    </ligand>
</feature>
<keyword evidence="8 13" id="KW-0460">Magnesium</keyword>
<feature type="binding site" evidence="12">
    <location>
        <position position="134"/>
    </location>
    <ligand>
        <name>substrate</name>
    </ligand>
</feature>
<dbReference type="GO" id="GO:0006559">
    <property type="term" value="P:L-phenylalanine catabolic process"/>
    <property type="evidence" value="ECO:0007669"/>
    <property type="project" value="UniProtKB-UniPathway"/>
</dbReference>
<dbReference type="GO" id="GO:0004334">
    <property type="term" value="F:fumarylacetoacetase activity"/>
    <property type="evidence" value="ECO:0007669"/>
    <property type="project" value="UniProtKB-EC"/>
</dbReference>
<dbReference type="Gene3D" id="2.30.30.230">
    <property type="entry name" value="Fumarylacetoacetase, N-terminal domain"/>
    <property type="match status" value="1"/>
</dbReference>
<comment type="cofactor">
    <cofactor evidence="1 13">
        <name>Ca(2+)</name>
        <dbReference type="ChEBI" id="CHEBI:29108"/>
    </cofactor>
</comment>
<dbReference type="InterPro" id="IPR005959">
    <property type="entry name" value="Fumarylacetoacetase"/>
</dbReference>
<evidence type="ECO:0000259" key="16">
    <source>
        <dbReference type="Pfam" id="PF09298"/>
    </source>
</evidence>
<evidence type="ECO:0000256" key="14">
    <source>
        <dbReference type="SAM" id="MobiDB-lite"/>
    </source>
</evidence>
<evidence type="ECO:0000259" key="15">
    <source>
        <dbReference type="Pfam" id="PF01557"/>
    </source>
</evidence>
<feature type="binding site" evidence="13">
    <location>
        <position position="245"/>
    </location>
    <ligand>
        <name>Mg(2+)</name>
        <dbReference type="ChEBI" id="CHEBI:18420"/>
    </ligand>
</feature>
<dbReference type="EMBL" id="CP038267">
    <property type="protein sequence ID" value="QBR92467.1"/>
    <property type="molecule type" value="Genomic_DNA"/>
</dbReference>
<feature type="binding site" evidence="13">
    <location>
        <position position="193"/>
    </location>
    <ligand>
        <name>Ca(2+)</name>
        <dbReference type="ChEBI" id="CHEBI:29108"/>
    </ligand>
</feature>
<dbReference type="Gene3D" id="3.90.850.10">
    <property type="entry name" value="Fumarylacetoacetase-like, C-terminal domain"/>
    <property type="match status" value="1"/>
</dbReference>
<keyword evidence="18" id="KW-1185">Reference proteome</keyword>
<feature type="binding site" evidence="13">
    <location>
        <position position="191"/>
    </location>
    <ligand>
        <name>Ca(2+)</name>
        <dbReference type="ChEBI" id="CHEBI:29108"/>
    </ligand>
</feature>
<dbReference type="GO" id="GO:0046872">
    <property type="term" value="F:metal ion binding"/>
    <property type="evidence" value="ECO:0007669"/>
    <property type="project" value="UniProtKB-KW"/>
</dbReference>
<dbReference type="Proteomes" id="UP000294894">
    <property type="component" value="Chromosome"/>
</dbReference>
<evidence type="ECO:0000256" key="1">
    <source>
        <dbReference type="ARBA" id="ARBA00001913"/>
    </source>
</evidence>
<evidence type="ECO:0000256" key="10">
    <source>
        <dbReference type="ARBA" id="ARBA00023232"/>
    </source>
</evidence>
<feature type="binding site" evidence="13">
    <location>
        <position position="118"/>
    </location>
    <ligand>
        <name>Ca(2+)</name>
        <dbReference type="ChEBI" id="CHEBI:29108"/>
    </ligand>
</feature>
<proteinExistence type="predicted"/>
<dbReference type="RefSeq" id="WP_135076786.1">
    <property type="nucleotide sequence ID" value="NZ_CP038267.1"/>
</dbReference>
<dbReference type="OrthoDB" id="3766879at2"/>
<name>A0A4P7GL06_9ACTN</name>
<evidence type="ECO:0000256" key="3">
    <source>
        <dbReference type="ARBA" id="ARBA00004782"/>
    </source>
</evidence>
<dbReference type="PANTHER" id="PTHR43069:SF2">
    <property type="entry name" value="FUMARYLACETOACETASE"/>
    <property type="match status" value="1"/>
</dbReference>
<feature type="binding site" evidence="13">
    <location>
        <position position="249"/>
    </location>
    <ligand>
        <name>Mg(2+)</name>
        <dbReference type="ChEBI" id="CHEBI:18420"/>
    </ligand>
</feature>
<dbReference type="InterPro" id="IPR036462">
    <property type="entry name" value="Fumarylacetoacetase_N_sf"/>
</dbReference>
<keyword evidence="7 13" id="KW-0106">Calcium</keyword>
<evidence type="ECO:0000256" key="2">
    <source>
        <dbReference type="ARBA" id="ARBA00001946"/>
    </source>
</evidence>
<feature type="active site" description="Proton acceptor" evidence="11">
    <location>
        <position position="125"/>
    </location>
</feature>
<comment type="pathway">
    <text evidence="3">Amino-acid degradation; L-phenylalanine degradation; acetoacetate and fumarate from L-phenylalanine: step 6/6.</text>
</comment>
<dbReference type="EC" id="3.7.1.2" evidence="4"/>
<gene>
    <name evidence="17" type="primary">fahA</name>
    <name evidence="17" type="ORF">EXE57_09365</name>
</gene>
<keyword evidence="6 17" id="KW-0378">Hydrolase</keyword>
<comment type="cofactor">
    <cofactor evidence="2 13">
        <name>Mg(2+)</name>
        <dbReference type="ChEBI" id="CHEBI:18420"/>
    </cofactor>
</comment>
<organism evidence="17 18">
    <name type="scientific">Nocardioides euryhalodurans</name>
    <dbReference type="NCBI Taxonomy" id="2518370"/>
    <lineage>
        <taxon>Bacteria</taxon>
        <taxon>Bacillati</taxon>
        <taxon>Actinomycetota</taxon>
        <taxon>Actinomycetes</taxon>
        <taxon>Propionibacteriales</taxon>
        <taxon>Nocardioidaceae</taxon>
        <taxon>Nocardioides</taxon>
    </lineage>
</organism>
<accession>A0A4P7GL06</accession>
<dbReference type="NCBIfam" id="TIGR01266">
    <property type="entry name" value="fum_ac_acetase"/>
    <property type="match status" value="1"/>
</dbReference>